<reference evidence="6" key="1">
    <citation type="submission" date="2022-11" db="UniProtKB">
        <authorList>
            <consortium name="WormBaseParasite"/>
        </authorList>
    </citation>
    <scope>IDENTIFICATION</scope>
</reference>
<organism evidence="5 6">
    <name type="scientific">Meloidogyne javanica</name>
    <name type="common">Root-knot nematode worm</name>
    <dbReference type="NCBI Taxonomy" id="6303"/>
    <lineage>
        <taxon>Eukaryota</taxon>
        <taxon>Metazoa</taxon>
        <taxon>Ecdysozoa</taxon>
        <taxon>Nematoda</taxon>
        <taxon>Chromadorea</taxon>
        <taxon>Rhabditida</taxon>
        <taxon>Tylenchina</taxon>
        <taxon>Tylenchomorpha</taxon>
        <taxon>Tylenchoidea</taxon>
        <taxon>Meloidogynidae</taxon>
        <taxon>Meloidogyninae</taxon>
        <taxon>Meloidogyne</taxon>
        <taxon>Meloidogyne incognita group</taxon>
    </lineage>
</organism>
<dbReference type="Gene3D" id="2.10.25.10">
    <property type="entry name" value="Laminin"/>
    <property type="match status" value="1"/>
</dbReference>
<evidence type="ECO:0000256" key="2">
    <source>
        <dbReference type="PROSITE-ProRule" id="PRU00076"/>
    </source>
</evidence>
<dbReference type="SUPFAM" id="SSF57196">
    <property type="entry name" value="EGF/Laminin"/>
    <property type="match status" value="1"/>
</dbReference>
<dbReference type="InterPro" id="IPR050372">
    <property type="entry name" value="Neurexin-related_CASP"/>
</dbReference>
<dbReference type="PROSITE" id="PS50025">
    <property type="entry name" value="LAM_G_DOMAIN"/>
    <property type="match status" value="1"/>
</dbReference>
<dbReference type="CDD" id="cd00054">
    <property type="entry name" value="EGF_CA"/>
    <property type="match status" value="1"/>
</dbReference>
<accession>A0A915MTQ8</accession>
<dbReference type="SMART" id="SM00282">
    <property type="entry name" value="LamG"/>
    <property type="match status" value="1"/>
</dbReference>
<sequence length="741" mass="82731">MANHGDHLIVQLSFGRLEIYFDFGANQRNLLIGGLALNDGINGLNLEAGFHGCFARIMLNSVEILSSAPVELKECKVMIPQPQLFSLGLSTSLQIPYTFLPINTGFEGDKPKIFSIGPPGWHSLVLKLRADSLDLVLNSKTIFWVQGNQARQIGAGMQTFLLSASGCYRSTTIDLNQGILIGNEYKRDECSLIQKCSPNPCMNGGKCIQNNFYTFNSKLPSSCEQYFALNTSKNIAKRINKQLLMIDLDGGGSLKPFNVECKRINNLKKKEKSQKENIEYFTILNNDAPKTGIQVRGISEPGSVRHILNYGLDMDELDSFISSFEHCEQKMSFQCSKDQRLMTYSGEDNKRPSVWYTTRNGQQGLQWGDAPPFSRMCPCALNDSCLLNFKCNCDSGEASLDEGINSHIQLLPILQLFIGGGTSSQSLANVSIGPLECSGRYISETITFTDRNQRLLTSLNFNNARTFYASIQIKLTHSSLTIFTFTSTNQERWFQLSVRDGHLVGQIINAGLINEIISDVRVDDNRWHLISWEIDEQSQILRVDLKEKILKDFFILPKTSILIIGSRTYIPDRSGFAGQLKHFILNGESIRLGQLAKKVLGNGIQLGEWGACNIKANNNGQCQNEGICVELYDGFKCHCSLTPFAGDTCEEEVGMWLSTGSELRIAWQHPGQVNGEIAFSLLGNFTFFSSLNVWNFADKQKFKGCISRLMIGNAFPLKNPKESRLLYSGKINFGSCPFDKM</sequence>
<dbReference type="SUPFAM" id="SSF49899">
    <property type="entry name" value="Concanavalin A-like lectins/glucanases"/>
    <property type="match status" value="1"/>
</dbReference>
<dbReference type="PROSITE" id="PS50026">
    <property type="entry name" value="EGF_3"/>
    <property type="match status" value="1"/>
</dbReference>
<dbReference type="InterPro" id="IPR000742">
    <property type="entry name" value="EGF"/>
</dbReference>
<dbReference type="Pfam" id="PF02210">
    <property type="entry name" value="Laminin_G_2"/>
    <property type="match status" value="1"/>
</dbReference>
<evidence type="ECO:0000259" key="3">
    <source>
        <dbReference type="PROSITE" id="PS50025"/>
    </source>
</evidence>
<dbReference type="PANTHER" id="PTHR15036:SF49">
    <property type="entry name" value="AXOTACTIN"/>
    <property type="match status" value="1"/>
</dbReference>
<dbReference type="WBParaSite" id="scaffold5494_cov202.g9607">
    <property type="protein sequence ID" value="scaffold5494_cov202.g9607"/>
    <property type="gene ID" value="scaffold5494_cov202.g9607"/>
</dbReference>
<keyword evidence="2" id="KW-0245">EGF-like domain</keyword>
<feature type="domain" description="Laminin G" evidence="3">
    <location>
        <begin position="443"/>
        <end position="612"/>
    </location>
</feature>
<keyword evidence="5" id="KW-1185">Reference proteome</keyword>
<dbReference type="Gene3D" id="2.60.120.200">
    <property type="match status" value="1"/>
</dbReference>
<feature type="domain" description="EGF-like" evidence="4">
    <location>
        <begin position="608"/>
        <end position="650"/>
    </location>
</feature>
<dbReference type="AlphaFoldDB" id="A0A915MTQ8"/>
<dbReference type="InterPro" id="IPR013320">
    <property type="entry name" value="ConA-like_dom_sf"/>
</dbReference>
<dbReference type="PANTHER" id="PTHR15036">
    <property type="entry name" value="PIKACHURIN-LIKE PROTEIN"/>
    <property type="match status" value="1"/>
</dbReference>
<dbReference type="Gene3D" id="2.60.120.1000">
    <property type="match status" value="1"/>
</dbReference>
<keyword evidence="1" id="KW-1015">Disulfide bond</keyword>
<evidence type="ECO:0000313" key="6">
    <source>
        <dbReference type="WBParaSite" id="scaffold5494_cov202.g9607"/>
    </source>
</evidence>
<dbReference type="Proteomes" id="UP000887561">
    <property type="component" value="Unplaced"/>
</dbReference>
<dbReference type="InterPro" id="IPR001791">
    <property type="entry name" value="Laminin_G"/>
</dbReference>
<comment type="caution">
    <text evidence="2">Lacks conserved residue(s) required for the propagation of feature annotation.</text>
</comment>
<dbReference type="CDD" id="cd00110">
    <property type="entry name" value="LamG"/>
    <property type="match status" value="1"/>
</dbReference>
<proteinExistence type="predicted"/>
<protein>
    <submittedName>
        <fullName evidence="6">Uncharacterized protein</fullName>
    </submittedName>
</protein>
<evidence type="ECO:0000313" key="5">
    <source>
        <dbReference type="Proteomes" id="UP000887561"/>
    </source>
</evidence>
<dbReference type="GO" id="GO:0016020">
    <property type="term" value="C:membrane"/>
    <property type="evidence" value="ECO:0007669"/>
    <property type="project" value="UniProtKB-SubCell"/>
</dbReference>
<evidence type="ECO:0000256" key="1">
    <source>
        <dbReference type="ARBA" id="ARBA00023157"/>
    </source>
</evidence>
<name>A0A915MTQ8_MELJA</name>
<evidence type="ECO:0000259" key="4">
    <source>
        <dbReference type="PROSITE" id="PS50026"/>
    </source>
</evidence>